<accession>A0A6L9U9J4</accession>
<dbReference type="AlphaFoldDB" id="A0A6L9U9J4"/>
<name>A0A6L9U9J4_9HYPH</name>
<protein>
    <submittedName>
        <fullName evidence="1">Uncharacterized protein</fullName>
    </submittedName>
</protein>
<reference evidence="1 2" key="1">
    <citation type="submission" date="2019-12" db="EMBL/GenBank/DDBJ databases">
        <title>Rhizobium genotypes associated with high levels of biological nitrogen fixation by grain legumes in a temperate-maritime cropping system.</title>
        <authorList>
            <person name="Maluk M."/>
            <person name="Francesc Ferrando Molina F."/>
            <person name="Lopez Del Egido L."/>
            <person name="Lafos M."/>
            <person name="Langarica-Fuentes A."/>
            <person name="Gebre Yohannes G."/>
            <person name="Young M.W."/>
            <person name="Martin P."/>
            <person name="Gantlett R."/>
            <person name="Kenicer G."/>
            <person name="Hawes C."/>
            <person name="Begg G.S."/>
            <person name="Quilliam R.S."/>
            <person name="Squire G.R."/>
            <person name="Poole P.S."/>
            <person name="Young P.W."/>
            <person name="Iannetta P.M."/>
            <person name="James E.K."/>
        </authorList>
    </citation>
    <scope>NUCLEOTIDE SEQUENCE [LARGE SCALE GENOMIC DNA]</scope>
    <source>
        <strain evidence="1 2">JHI1118</strain>
    </source>
</reference>
<dbReference type="EMBL" id="WUEY01000006">
    <property type="protein sequence ID" value="NEI70982.1"/>
    <property type="molecule type" value="Genomic_DNA"/>
</dbReference>
<proteinExistence type="predicted"/>
<gene>
    <name evidence="1" type="ORF">GR212_15485</name>
</gene>
<dbReference type="RefSeq" id="WP_163987467.1">
    <property type="nucleotide sequence ID" value="NZ_WUEY01000006.1"/>
</dbReference>
<evidence type="ECO:0000313" key="1">
    <source>
        <dbReference type="EMBL" id="NEI70982.1"/>
    </source>
</evidence>
<dbReference type="Proteomes" id="UP000483035">
    <property type="component" value="Unassembled WGS sequence"/>
</dbReference>
<organism evidence="1 2">
    <name type="scientific">Rhizobium lusitanum</name>
    <dbReference type="NCBI Taxonomy" id="293958"/>
    <lineage>
        <taxon>Bacteria</taxon>
        <taxon>Pseudomonadati</taxon>
        <taxon>Pseudomonadota</taxon>
        <taxon>Alphaproteobacteria</taxon>
        <taxon>Hyphomicrobiales</taxon>
        <taxon>Rhizobiaceae</taxon>
        <taxon>Rhizobium/Agrobacterium group</taxon>
        <taxon>Rhizobium</taxon>
    </lineage>
</organism>
<sequence length="110" mass="12230">MLSAARHNELVDFILTSDRFENRKELEDALVSQFAEITFDELDRAMSDAADREKERAADLDAEADALMEFMPLFEGEPKGALLGEIAIRKAAAGDPLAIKFLASLREDDL</sequence>
<evidence type="ECO:0000313" key="2">
    <source>
        <dbReference type="Proteomes" id="UP000483035"/>
    </source>
</evidence>
<comment type="caution">
    <text evidence="1">The sequence shown here is derived from an EMBL/GenBank/DDBJ whole genome shotgun (WGS) entry which is preliminary data.</text>
</comment>